<accession>A0A4P9X0X6</accession>
<feature type="compositionally biased region" description="Low complexity" evidence="1">
    <location>
        <begin position="44"/>
        <end position="60"/>
    </location>
</feature>
<proteinExistence type="predicted"/>
<protein>
    <submittedName>
        <fullName evidence="2">Uncharacterized protein</fullName>
    </submittedName>
</protein>
<gene>
    <name evidence="2" type="ORF">CAUPRSCDRAFT_10684</name>
</gene>
<feature type="compositionally biased region" description="Basic and acidic residues" evidence="1">
    <location>
        <begin position="332"/>
        <end position="343"/>
    </location>
</feature>
<dbReference type="AlphaFoldDB" id="A0A4P9X0X6"/>
<name>A0A4P9X0X6_9FUNG</name>
<dbReference type="EMBL" id="ML009200">
    <property type="protein sequence ID" value="RKO97660.1"/>
    <property type="molecule type" value="Genomic_DNA"/>
</dbReference>
<dbReference type="Proteomes" id="UP000268535">
    <property type="component" value="Unassembled WGS sequence"/>
</dbReference>
<feature type="compositionally biased region" description="Basic and acidic residues" evidence="1">
    <location>
        <begin position="561"/>
        <end position="575"/>
    </location>
</feature>
<sequence length="575" mass="59113">MDDDAGLIDLDRIEASNVSLWDSRDLGITTHRGLVDTRQTPFADDPSSASSVGSRDSGGLLLDGGGALGGARGGEDRSLWPRAGHVPMTGDGNGESAMPLLAASEPNLAILPLDEALDDVQPYLAEGIADRTPSPITEADYNDAGDDDTSDEDEGEDDGGGDGDGDSRTGKVLHGSGDEAVLRNDDVGGGEGGSRRRRDAIPMRPQSLVQPPALPFRVNRQLFNSTLAHQQRLSQTKHEGRAAAATAAAAVTAAVAAPRLGPSPAPSPSPSPSLSPSLSPSQPPWPCDPVAASLSPPPAISCGGVRSITQPGASCVPGIAPLNVPLATRRGGNSDRDDNRDDFSDGSNDGDGGHRCSRHRPCGRRRRRLAAGAHPHHNNCVARASNADTDRPHGVGIARRHAHPSLGPAVAAIVVVDAASDNKPDRHAAACAARPACHRLVVLAAAGAYGHQSVAPSPRHAPRPALVLPSPPCAGPGDGGTPVAVESYRAASRGRLSLRVARRAGRRVVALALIVGRGLAAPAHVAGGVATGATEHRPDGRDARLAADGRSAADGHLAGARRHEREPAELRGERF</sequence>
<evidence type="ECO:0000313" key="2">
    <source>
        <dbReference type="EMBL" id="RKO97660.1"/>
    </source>
</evidence>
<organism evidence="2 3">
    <name type="scientific">Caulochytrium protostelioides</name>
    <dbReference type="NCBI Taxonomy" id="1555241"/>
    <lineage>
        <taxon>Eukaryota</taxon>
        <taxon>Fungi</taxon>
        <taxon>Fungi incertae sedis</taxon>
        <taxon>Chytridiomycota</taxon>
        <taxon>Chytridiomycota incertae sedis</taxon>
        <taxon>Chytridiomycetes</taxon>
        <taxon>Caulochytriales</taxon>
        <taxon>Caulochytriaceae</taxon>
        <taxon>Caulochytrium</taxon>
    </lineage>
</organism>
<feature type="compositionally biased region" description="Gly residues" evidence="1">
    <location>
        <begin position="61"/>
        <end position="72"/>
    </location>
</feature>
<feature type="compositionally biased region" description="Acidic residues" evidence="1">
    <location>
        <begin position="140"/>
        <end position="164"/>
    </location>
</feature>
<feature type="region of interest" description="Disordered" evidence="1">
    <location>
        <begin position="126"/>
        <end position="211"/>
    </location>
</feature>
<evidence type="ECO:0000313" key="3">
    <source>
        <dbReference type="Proteomes" id="UP000268535"/>
    </source>
</evidence>
<feature type="compositionally biased region" description="Pro residues" evidence="1">
    <location>
        <begin position="261"/>
        <end position="273"/>
    </location>
</feature>
<feature type="compositionally biased region" description="Basic and acidic residues" evidence="1">
    <location>
        <begin position="176"/>
        <end position="186"/>
    </location>
</feature>
<evidence type="ECO:0000256" key="1">
    <source>
        <dbReference type="SAM" id="MobiDB-lite"/>
    </source>
</evidence>
<feature type="region of interest" description="Disordered" evidence="1">
    <location>
        <begin position="323"/>
        <end position="360"/>
    </location>
</feature>
<feature type="region of interest" description="Disordered" evidence="1">
    <location>
        <begin position="38"/>
        <end position="95"/>
    </location>
</feature>
<feature type="region of interest" description="Disordered" evidence="1">
    <location>
        <begin position="548"/>
        <end position="575"/>
    </location>
</feature>
<reference evidence="3" key="1">
    <citation type="journal article" date="2018" name="Nat. Microbiol.">
        <title>Leveraging single-cell genomics to expand the fungal tree of life.</title>
        <authorList>
            <person name="Ahrendt S.R."/>
            <person name="Quandt C.A."/>
            <person name="Ciobanu D."/>
            <person name="Clum A."/>
            <person name="Salamov A."/>
            <person name="Andreopoulos B."/>
            <person name="Cheng J.F."/>
            <person name="Woyke T."/>
            <person name="Pelin A."/>
            <person name="Henrissat B."/>
            <person name="Reynolds N.K."/>
            <person name="Benny G.L."/>
            <person name="Smith M.E."/>
            <person name="James T.Y."/>
            <person name="Grigoriev I.V."/>
        </authorList>
    </citation>
    <scope>NUCLEOTIDE SEQUENCE [LARGE SCALE GENOMIC DNA]</scope>
    <source>
        <strain evidence="3">ATCC 52028</strain>
    </source>
</reference>
<feature type="region of interest" description="Disordered" evidence="1">
    <location>
        <begin position="259"/>
        <end position="292"/>
    </location>
</feature>